<dbReference type="PANTHER" id="PTHR33711">
    <property type="entry name" value="DIOXYGENASE, PUTATIVE (AFU_ORTHOLOGUE AFUA_2G02910)-RELATED"/>
    <property type="match status" value="1"/>
</dbReference>
<name>A0ABQ1C2V9_9MYCO</name>
<evidence type="ECO:0000256" key="2">
    <source>
        <dbReference type="ARBA" id="ARBA00022964"/>
    </source>
</evidence>
<dbReference type="InterPro" id="IPR050770">
    <property type="entry name" value="Intradiol_RC_Dioxygenase"/>
</dbReference>
<keyword evidence="3" id="KW-0560">Oxidoreductase</keyword>
<organism evidence="5 6">
    <name type="scientific">Mycobacterium paragordonae</name>
    <dbReference type="NCBI Taxonomy" id="1389713"/>
    <lineage>
        <taxon>Bacteria</taxon>
        <taxon>Bacillati</taxon>
        <taxon>Actinomycetota</taxon>
        <taxon>Actinomycetes</taxon>
        <taxon>Mycobacteriales</taxon>
        <taxon>Mycobacteriaceae</taxon>
        <taxon>Mycobacterium</taxon>
    </lineage>
</organism>
<dbReference type="InterPro" id="IPR012786">
    <property type="entry name" value="Protocat_dOase_a"/>
</dbReference>
<feature type="domain" description="Intradiol ring-cleavage dioxygenases" evidence="4">
    <location>
        <begin position="34"/>
        <end position="175"/>
    </location>
</feature>
<evidence type="ECO:0000256" key="1">
    <source>
        <dbReference type="ARBA" id="ARBA00007825"/>
    </source>
</evidence>
<evidence type="ECO:0000313" key="6">
    <source>
        <dbReference type="Proteomes" id="UP000465240"/>
    </source>
</evidence>
<dbReference type="InterPro" id="IPR015889">
    <property type="entry name" value="Intradiol_dOase_core"/>
</dbReference>
<dbReference type="PANTHER" id="PTHR33711:SF9">
    <property type="entry name" value="PROTOCATECHUATE 3,4-DIOXYGENASE ALPHA CHAIN"/>
    <property type="match status" value="1"/>
</dbReference>
<gene>
    <name evidence="5" type="primary">pcaG</name>
    <name evidence="5" type="ORF">MPRG_18780</name>
</gene>
<dbReference type="Gene3D" id="2.60.130.10">
    <property type="entry name" value="Aromatic compound dioxygenase"/>
    <property type="match status" value="1"/>
</dbReference>
<protein>
    <submittedName>
        <fullName evidence="5">Protocatechuate 3,4-dioxygenase subunit alpha</fullName>
    </submittedName>
</protein>
<dbReference type="NCBIfam" id="TIGR02423">
    <property type="entry name" value="protocat_alph"/>
    <property type="match status" value="1"/>
</dbReference>
<accession>A0ABQ1C2V9</accession>
<sequence>MTEAACTPGQTVGPFFGIGLPYARDRELVCDEFPGAVELHGTVYDGAGAGVPDALVEIWQPDTAGRISRAPGSLRRDGWTFTGWGRAATDADGHYSFTTVAPGPTSTARPRHFAVAIFARGLLDRLFTRAYLPDTDLDGVPELTALEPRRRATMRCHAETDSGRTRYRFDVHLQGPDETVFLTYRDGRS</sequence>
<comment type="caution">
    <text evidence="5">The sequence shown here is derived from an EMBL/GenBank/DDBJ whole genome shotgun (WGS) entry which is preliminary data.</text>
</comment>
<evidence type="ECO:0000259" key="4">
    <source>
        <dbReference type="Pfam" id="PF00775"/>
    </source>
</evidence>
<dbReference type="RefSeq" id="WP_120792446.1">
    <property type="nucleotide sequence ID" value="NZ_BLKX01000001.1"/>
</dbReference>
<evidence type="ECO:0000313" key="5">
    <source>
        <dbReference type="EMBL" id="GFG78602.1"/>
    </source>
</evidence>
<dbReference type="Pfam" id="PF00775">
    <property type="entry name" value="Dioxygenase_C"/>
    <property type="match status" value="1"/>
</dbReference>
<reference evidence="5 6" key="1">
    <citation type="journal article" date="2019" name="Emerg. Microbes Infect.">
        <title>Comprehensive subspecies identification of 175 nontuberculous mycobacteria species based on 7547 genomic profiles.</title>
        <authorList>
            <person name="Matsumoto Y."/>
            <person name="Kinjo T."/>
            <person name="Motooka D."/>
            <person name="Nabeya D."/>
            <person name="Jung N."/>
            <person name="Uechi K."/>
            <person name="Horii T."/>
            <person name="Iida T."/>
            <person name="Fujita J."/>
            <person name="Nakamura S."/>
        </authorList>
    </citation>
    <scope>NUCLEOTIDE SEQUENCE [LARGE SCALE GENOMIC DNA]</scope>
    <source>
        <strain evidence="5 6">JCM 18565</strain>
    </source>
</reference>
<dbReference type="EMBL" id="BLKX01000001">
    <property type="protein sequence ID" value="GFG78602.1"/>
    <property type="molecule type" value="Genomic_DNA"/>
</dbReference>
<evidence type="ECO:0000256" key="3">
    <source>
        <dbReference type="ARBA" id="ARBA00023002"/>
    </source>
</evidence>
<dbReference type="SUPFAM" id="SSF49482">
    <property type="entry name" value="Aromatic compound dioxygenase"/>
    <property type="match status" value="1"/>
</dbReference>
<keyword evidence="2" id="KW-0223">Dioxygenase</keyword>
<dbReference type="InterPro" id="IPR000627">
    <property type="entry name" value="Intradiol_dOase_C"/>
</dbReference>
<dbReference type="Proteomes" id="UP000465240">
    <property type="component" value="Unassembled WGS sequence"/>
</dbReference>
<keyword evidence="6" id="KW-1185">Reference proteome</keyword>
<proteinExistence type="inferred from homology"/>
<comment type="similarity">
    <text evidence="1">Belongs to the intradiol ring-cleavage dioxygenase family.</text>
</comment>